<proteinExistence type="inferred from homology"/>
<dbReference type="InterPro" id="IPR036942">
    <property type="entry name" value="Beta-barrel_TonB_sf"/>
</dbReference>
<evidence type="ECO:0000256" key="11">
    <source>
        <dbReference type="PROSITE-ProRule" id="PRU01360"/>
    </source>
</evidence>
<keyword evidence="10 11" id="KW-0998">Cell outer membrane</keyword>
<evidence type="ECO:0000256" key="5">
    <source>
        <dbReference type="ARBA" id="ARBA00022692"/>
    </source>
</evidence>
<dbReference type="InterPro" id="IPR000531">
    <property type="entry name" value="Beta-barrel_TonB"/>
</dbReference>
<keyword evidence="6" id="KW-0408">Iron</keyword>
<protein>
    <submittedName>
        <fullName evidence="15">TonB-dependent receptor</fullName>
    </submittedName>
</protein>
<evidence type="ECO:0000256" key="10">
    <source>
        <dbReference type="ARBA" id="ARBA00023237"/>
    </source>
</evidence>
<dbReference type="Pfam" id="PF00593">
    <property type="entry name" value="TonB_dep_Rec_b-barrel"/>
    <property type="match status" value="1"/>
</dbReference>
<keyword evidence="7" id="KW-0406">Ion transport</keyword>
<dbReference type="CDD" id="cd01347">
    <property type="entry name" value="ligand_gated_channel"/>
    <property type="match status" value="1"/>
</dbReference>
<dbReference type="Proteomes" id="UP001057520">
    <property type="component" value="Chromosome"/>
</dbReference>
<organism evidence="15 16">
    <name type="scientific">Caulobacter segnis</name>
    <dbReference type="NCBI Taxonomy" id="88688"/>
    <lineage>
        <taxon>Bacteria</taxon>
        <taxon>Pseudomonadati</taxon>
        <taxon>Pseudomonadota</taxon>
        <taxon>Alphaproteobacteria</taxon>
        <taxon>Caulobacterales</taxon>
        <taxon>Caulobacteraceae</taxon>
        <taxon>Caulobacter</taxon>
    </lineage>
</organism>
<keyword evidence="9 11" id="KW-0472">Membrane</keyword>
<keyword evidence="2 11" id="KW-0813">Transport</keyword>
<dbReference type="Pfam" id="PF07715">
    <property type="entry name" value="Plug"/>
    <property type="match status" value="1"/>
</dbReference>
<evidence type="ECO:0000313" key="16">
    <source>
        <dbReference type="Proteomes" id="UP001057520"/>
    </source>
</evidence>
<accession>A0ABY4ZVI3</accession>
<evidence type="ECO:0000256" key="8">
    <source>
        <dbReference type="ARBA" id="ARBA00023077"/>
    </source>
</evidence>
<keyword evidence="15" id="KW-0675">Receptor</keyword>
<evidence type="ECO:0000256" key="3">
    <source>
        <dbReference type="ARBA" id="ARBA00022452"/>
    </source>
</evidence>
<keyword evidence="3 11" id="KW-1134">Transmembrane beta strand</keyword>
<dbReference type="InterPro" id="IPR012910">
    <property type="entry name" value="Plug_dom"/>
</dbReference>
<comment type="subcellular location">
    <subcellularLocation>
        <location evidence="1 11">Cell outer membrane</location>
        <topology evidence="1 11">Multi-pass membrane protein</topology>
    </subcellularLocation>
</comment>
<dbReference type="EMBL" id="CP096040">
    <property type="protein sequence ID" value="USQ96583.1"/>
    <property type="molecule type" value="Genomic_DNA"/>
</dbReference>
<evidence type="ECO:0000256" key="1">
    <source>
        <dbReference type="ARBA" id="ARBA00004571"/>
    </source>
</evidence>
<keyword evidence="5 11" id="KW-0812">Transmembrane</keyword>
<keyword evidence="4" id="KW-0410">Iron transport</keyword>
<dbReference type="Gene3D" id="2.40.170.20">
    <property type="entry name" value="TonB-dependent receptor, beta-barrel domain"/>
    <property type="match status" value="1"/>
</dbReference>
<dbReference type="PANTHER" id="PTHR32552">
    <property type="entry name" value="FERRICHROME IRON RECEPTOR-RELATED"/>
    <property type="match status" value="1"/>
</dbReference>
<dbReference type="PANTHER" id="PTHR32552:SF81">
    <property type="entry name" value="TONB-DEPENDENT OUTER MEMBRANE RECEPTOR"/>
    <property type="match status" value="1"/>
</dbReference>
<reference evidence="15 16" key="1">
    <citation type="submission" date="2022-04" db="EMBL/GenBank/DDBJ databases">
        <title>Genome sequence of soybean root-associated Caulobacter segnis RL271.</title>
        <authorList>
            <person name="Longley R."/>
            <person name="Bonito G."/>
            <person name="Trigodet F."/>
            <person name="Crosson S."/>
            <person name="Fiebig A."/>
        </authorList>
    </citation>
    <scope>NUCLEOTIDE SEQUENCE [LARGE SCALE GENOMIC DNA]</scope>
    <source>
        <strain evidence="15 16">RL271</strain>
    </source>
</reference>
<dbReference type="PROSITE" id="PS52016">
    <property type="entry name" value="TONB_DEPENDENT_REC_3"/>
    <property type="match status" value="1"/>
</dbReference>
<evidence type="ECO:0000256" key="2">
    <source>
        <dbReference type="ARBA" id="ARBA00022448"/>
    </source>
</evidence>
<evidence type="ECO:0000256" key="9">
    <source>
        <dbReference type="ARBA" id="ARBA00023136"/>
    </source>
</evidence>
<evidence type="ECO:0000313" key="15">
    <source>
        <dbReference type="EMBL" id="USQ96583.1"/>
    </source>
</evidence>
<evidence type="ECO:0000256" key="12">
    <source>
        <dbReference type="RuleBase" id="RU003357"/>
    </source>
</evidence>
<sequence>MTHHARGGLRPWLMGGVALALIATTAHGEERSYQIKAQNLGSALKEFGLQSGRPISFTEDRVRGRRSAEVFGTYDDEAALRRLLREADGLRFVRAQNGFAVVQADMPTMIKVATQAAPMAPASAPAQIRAEAPAEPIAVEEVVVTAQRRAETVQSVPLAVSAATGESLAKQGVKNIVDLSAQAPSLQISNGGGGNAQVFMRGVGSTNTTVVGDPAVAVHVDGIYVSRANAISGAFYDLDRVEVVRGPQGTLYGRNATAGAINIITNAPKHVYEGALDVEAGNYGALTTTGMVNVPLSDALAIRAAFQTSRHDGYLKAVNQGPGTGGNDRNDQDDKSARLSVLFQPTERLKVLVRGDYLHRGGAGFGDVAFPLETGNPYTTLAKVNVSQDNTFKNITLEASYDFDWATLTYLGGHRDVDVNTITENLASDNHRPTYQSQDNWSETQELRLGGDSGRLKWVTGLYTFKEKSATDTRILQANGNYLAFFQPYIFSRSAAAFGQATYSVTEKLRLTAGARYTHDHKGRSGNTYLLKPDFSILSLVVRNLSDETWNATNWKLGVDYDINSLSMLYAQASTGYKAGGYFDGLPPNAYEPEHITAYEIGSKNRFFDRRMRLNVAGFYNEYKDLQVSAVENIAGQNALVTRNAGKAVIYGVEVETDFKITRADVIDMNMSWLHARYETFLLPLGDPFVNYAGNATVSRCYKADYTAASPRAGDFSGCHMARTPTWSITAGYAHTFALANGANLTARAQSHYESEKELEFHGFASNRQKAFTKTDLSLTYAAEDGRWSLMAYVRNLEDKAVKTNSNANATTGVSTNGTAFYAPPRLYGVRLSAKFN</sequence>
<evidence type="ECO:0000259" key="14">
    <source>
        <dbReference type="Pfam" id="PF07715"/>
    </source>
</evidence>
<dbReference type="InterPro" id="IPR039426">
    <property type="entry name" value="TonB-dep_rcpt-like"/>
</dbReference>
<dbReference type="SUPFAM" id="SSF56935">
    <property type="entry name" value="Porins"/>
    <property type="match status" value="1"/>
</dbReference>
<comment type="similarity">
    <text evidence="11 12">Belongs to the TonB-dependent receptor family.</text>
</comment>
<name>A0ABY4ZVI3_9CAUL</name>
<keyword evidence="16" id="KW-1185">Reference proteome</keyword>
<evidence type="ECO:0000256" key="4">
    <source>
        <dbReference type="ARBA" id="ARBA00022496"/>
    </source>
</evidence>
<evidence type="ECO:0000259" key="13">
    <source>
        <dbReference type="Pfam" id="PF00593"/>
    </source>
</evidence>
<feature type="domain" description="TonB-dependent receptor plug" evidence="14">
    <location>
        <begin position="153"/>
        <end position="260"/>
    </location>
</feature>
<feature type="domain" description="TonB-dependent receptor-like beta-barrel" evidence="13">
    <location>
        <begin position="384"/>
        <end position="797"/>
    </location>
</feature>
<evidence type="ECO:0000256" key="6">
    <source>
        <dbReference type="ARBA" id="ARBA00023004"/>
    </source>
</evidence>
<dbReference type="Gene3D" id="3.55.50.30">
    <property type="match status" value="1"/>
</dbReference>
<gene>
    <name evidence="15" type="ORF">MZV50_03025</name>
</gene>
<evidence type="ECO:0000256" key="7">
    <source>
        <dbReference type="ARBA" id="ARBA00023065"/>
    </source>
</evidence>
<keyword evidence="8 12" id="KW-0798">TonB box</keyword>